<organism evidence="2 3">
    <name type="scientific">Racocetra fulgida</name>
    <dbReference type="NCBI Taxonomy" id="60492"/>
    <lineage>
        <taxon>Eukaryota</taxon>
        <taxon>Fungi</taxon>
        <taxon>Fungi incertae sedis</taxon>
        <taxon>Mucoromycota</taxon>
        <taxon>Glomeromycotina</taxon>
        <taxon>Glomeromycetes</taxon>
        <taxon>Diversisporales</taxon>
        <taxon>Gigasporaceae</taxon>
        <taxon>Racocetra</taxon>
    </lineage>
</organism>
<sequence length="322" mass="37137">ETLRRWAASGKVATLKRLEENDFIQLQTYTKPLEMTEGCQNLRKRPRSVMQESVQSTSKDSIGNAGGFLPFWNEYTLEESKKWWLPEKTVCVALDPNLWKLAEDLLSIVTVFVARHNGLRSAANRKRRKDTTQAIQKFQEGSNETSSRQETPYDIRDEAMNDLLKGYASNFAANRKNFKMKFRSKKDPQQSIAILSKHWGKSRGEFSFLHKMNSAESLPKQLEYDSRLVINRLGEFYLCIPEPLKIRAENQGPLFSENQEKGGSGVIALDPGVRTFMTGYDPSGMAIEWGKNDICRIYRLCYIYDRLQSKRDMNHGKRNKCK</sequence>
<feature type="region of interest" description="Disordered" evidence="1">
    <location>
        <begin position="122"/>
        <end position="152"/>
    </location>
</feature>
<evidence type="ECO:0000256" key="1">
    <source>
        <dbReference type="SAM" id="MobiDB-lite"/>
    </source>
</evidence>
<feature type="non-terminal residue" evidence="2">
    <location>
        <position position="1"/>
    </location>
</feature>
<dbReference type="EMBL" id="CAJVPZ010053705">
    <property type="protein sequence ID" value="CAG8782226.1"/>
    <property type="molecule type" value="Genomic_DNA"/>
</dbReference>
<dbReference type="AlphaFoldDB" id="A0A9N9JH68"/>
<dbReference type="Gene3D" id="1.10.287.2170">
    <property type="match status" value="1"/>
</dbReference>
<evidence type="ECO:0000313" key="2">
    <source>
        <dbReference type="EMBL" id="CAG8782226.1"/>
    </source>
</evidence>
<keyword evidence="3" id="KW-1185">Reference proteome</keyword>
<dbReference type="PANTHER" id="PTHR36172">
    <property type="match status" value="1"/>
</dbReference>
<dbReference type="InterPro" id="IPR051491">
    <property type="entry name" value="Recombinase/Transposase-rel"/>
</dbReference>
<feature type="non-terminal residue" evidence="2">
    <location>
        <position position="322"/>
    </location>
</feature>
<dbReference type="Proteomes" id="UP000789396">
    <property type="component" value="Unassembled WGS sequence"/>
</dbReference>
<dbReference type="PANTHER" id="PTHR36172:SF1">
    <property type="entry name" value="RESOLVASE-RELATED"/>
    <property type="match status" value="1"/>
</dbReference>
<accession>A0A9N9JH68</accession>
<dbReference type="OrthoDB" id="2424629at2759"/>
<protein>
    <submittedName>
        <fullName evidence="2">8680_t:CDS:1</fullName>
    </submittedName>
</protein>
<gene>
    <name evidence="2" type="ORF">RFULGI_LOCUS15930</name>
</gene>
<proteinExistence type="predicted"/>
<reference evidence="2" key="1">
    <citation type="submission" date="2021-06" db="EMBL/GenBank/DDBJ databases">
        <authorList>
            <person name="Kallberg Y."/>
            <person name="Tangrot J."/>
            <person name="Rosling A."/>
        </authorList>
    </citation>
    <scope>NUCLEOTIDE SEQUENCE</scope>
    <source>
        <strain evidence="2">IN212</strain>
    </source>
</reference>
<comment type="caution">
    <text evidence="2">The sequence shown here is derived from an EMBL/GenBank/DDBJ whole genome shotgun (WGS) entry which is preliminary data.</text>
</comment>
<evidence type="ECO:0000313" key="3">
    <source>
        <dbReference type="Proteomes" id="UP000789396"/>
    </source>
</evidence>
<name>A0A9N9JH68_9GLOM</name>
<feature type="compositionally biased region" description="Polar residues" evidence="1">
    <location>
        <begin position="132"/>
        <end position="150"/>
    </location>
</feature>